<organism evidence="1 2">
    <name type="scientific">Tepidiforma flava</name>
    <dbReference type="NCBI Taxonomy" id="3004094"/>
    <lineage>
        <taxon>Bacteria</taxon>
        <taxon>Bacillati</taxon>
        <taxon>Chloroflexota</taxon>
        <taxon>Tepidiformia</taxon>
        <taxon>Tepidiformales</taxon>
        <taxon>Tepidiformaceae</taxon>
        <taxon>Tepidiforma</taxon>
    </lineage>
</organism>
<protein>
    <recommendedName>
        <fullName evidence="3">Adenylate kinase</fullName>
    </recommendedName>
</protein>
<dbReference type="PANTHER" id="PTHR37816:SF1">
    <property type="entry name" value="TOXIN"/>
    <property type="match status" value="1"/>
</dbReference>
<keyword evidence="2" id="KW-1185">Reference proteome</keyword>
<reference evidence="1 2" key="1">
    <citation type="journal article" date="2023" name="ISME J.">
        <title>Thermophilic Dehalococcoidia with unusual traits shed light on an unexpected past.</title>
        <authorList>
            <person name="Palmer M."/>
            <person name="Covington J.K."/>
            <person name="Zhou E.M."/>
            <person name="Thomas S.C."/>
            <person name="Habib N."/>
            <person name="Seymour C.O."/>
            <person name="Lai D."/>
            <person name="Johnston J."/>
            <person name="Hashimi A."/>
            <person name="Jiao J.Y."/>
            <person name="Muok A.R."/>
            <person name="Liu L."/>
            <person name="Xian W.D."/>
            <person name="Zhi X.Y."/>
            <person name="Li M.M."/>
            <person name="Silva L.P."/>
            <person name="Bowen B.P."/>
            <person name="Louie K."/>
            <person name="Briegel A."/>
            <person name="Pett-Ridge J."/>
            <person name="Weber P.K."/>
            <person name="Tocheva E.I."/>
            <person name="Woyke T."/>
            <person name="Northen T.R."/>
            <person name="Mayali X."/>
            <person name="Li W.J."/>
            <person name="Hedlund B.P."/>
        </authorList>
    </citation>
    <scope>NUCLEOTIDE SEQUENCE [LARGE SCALE GENOMIC DNA]</scope>
    <source>
        <strain evidence="1 2">YIM 72310</strain>
    </source>
</reference>
<sequence length="199" mass="22861">MGARQPPAGLLGRRIVIFGPSCSGKSTLGMELARRLDIPFIKLDALFWQENWGRPSDGDFCALLRGAHGGEEWVSAGNYLRQARFVTWPLADTFIWLDIGLPTTTWRILRRSWRRWRSRELLWGVCRESFWRQLALWSEHRSLIRYNIARRRPNRAAFEAAQRDAEAAGKTFLRLRSRRDVELLLARLDGRAGTGASGP</sequence>
<dbReference type="RefSeq" id="WP_270056185.1">
    <property type="nucleotide sequence ID" value="NZ_CP115149.1"/>
</dbReference>
<dbReference type="EMBL" id="CP115149">
    <property type="protein sequence ID" value="WBL35660.1"/>
    <property type="molecule type" value="Genomic_DNA"/>
</dbReference>
<gene>
    <name evidence="1" type="ORF">O0235_12885</name>
</gene>
<proteinExistence type="predicted"/>
<dbReference type="InterPro" id="IPR027417">
    <property type="entry name" value="P-loop_NTPase"/>
</dbReference>
<evidence type="ECO:0000313" key="1">
    <source>
        <dbReference type="EMBL" id="WBL35660.1"/>
    </source>
</evidence>
<evidence type="ECO:0008006" key="3">
    <source>
        <dbReference type="Google" id="ProtNLM"/>
    </source>
</evidence>
<dbReference type="SUPFAM" id="SSF52540">
    <property type="entry name" value="P-loop containing nucleoside triphosphate hydrolases"/>
    <property type="match status" value="1"/>
</dbReference>
<accession>A0ABY7M554</accession>
<dbReference type="PANTHER" id="PTHR37816">
    <property type="entry name" value="YALI0E33011P"/>
    <property type="match status" value="1"/>
</dbReference>
<dbReference type="InterPro" id="IPR052922">
    <property type="entry name" value="Cytidylate_Kinase-2"/>
</dbReference>
<name>A0ABY7M554_9CHLR</name>
<evidence type="ECO:0000313" key="2">
    <source>
        <dbReference type="Proteomes" id="UP001212803"/>
    </source>
</evidence>
<dbReference type="Gene3D" id="3.40.50.300">
    <property type="entry name" value="P-loop containing nucleotide triphosphate hydrolases"/>
    <property type="match status" value="1"/>
</dbReference>
<dbReference type="Proteomes" id="UP001212803">
    <property type="component" value="Chromosome"/>
</dbReference>